<reference evidence="1 2" key="1">
    <citation type="journal article" date="2016" name="Nat. Commun.">
        <title>Thousands of microbial genomes shed light on interconnected biogeochemical processes in an aquifer system.</title>
        <authorList>
            <person name="Anantharaman K."/>
            <person name="Brown C.T."/>
            <person name="Hug L.A."/>
            <person name="Sharon I."/>
            <person name="Castelle C.J."/>
            <person name="Probst A.J."/>
            <person name="Thomas B.C."/>
            <person name="Singh A."/>
            <person name="Wilkins M.J."/>
            <person name="Karaoz U."/>
            <person name="Brodie E.L."/>
            <person name="Williams K.H."/>
            <person name="Hubbard S.S."/>
            <person name="Banfield J.F."/>
        </authorList>
    </citation>
    <scope>NUCLEOTIDE SEQUENCE [LARGE SCALE GENOMIC DNA]</scope>
</reference>
<dbReference type="Proteomes" id="UP000178577">
    <property type="component" value="Unassembled WGS sequence"/>
</dbReference>
<dbReference type="AlphaFoldDB" id="A0A1F5G9Y8"/>
<sequence>MINAQKTAHDANANLKQIFPTLPANSAVYYPLNSHWEKQALSGHAFIKAIYNDSSLLVYYNKYDLIEDFNEGLTLPVNIYLPR</sequence>
<evidence type="ECO:0000313" key="2">
    <source>
        <dbReference type="Proteomes" id="UP000178577"/>
    </source>
</evidence>
<proteinExistence type="predicted"/>
<dbReference type="EMBL" id="MFAY01000029">
    <property type="protein sequence ID" value="OGD88703.1"/>
    <property type="molecule type" value="Genomic_DNA"/>
</dbReference>
<accession>A0A1F5G9Y8</accession>
<name>A0A1F5G9Y8_9BACT</name>
<comment type="caution">
    <text evidence="1">The sequence shown here is derived from an EMBL/GenBank/DDBJ whole genome shotgun (WGS) entry which is preliminary data.</text>
</comment>
<organism evidence="1 2">
    <name type="scientific">Candidatus Curtissbacteria bacterium RIFCSPHIGHO2_01_FULL_40_12</name>
    <dbReference type="NCBI Taxonomy" id="1797710"/>
    <lineage>
        <taxon>Bacteria</taxon>
        <taxon>Candidatus Curtissiibacteriota</taxon>
    </lineage>
</organism>
<gene>
    <name evidence="1" type="ORF">A2693_04530</name>
</gene>
<protein>
    <submittedName>
        <fullName evidence="1">Uncharacterized protein</fullName>
    </submittedName>
</protein>
<evidence type="ECO:0000313" key="1">
    <source>
        <dbReference type="EMBL" id="OGD88703.1"/>
    </source>
</evidence>